<gene>
    <name evidence="1" type="ORF">PoB_004823700</name>
</gene>
<evidence type="ECO:0008006" key="3">
    <source>
        <dbReference type="Google" id="ProtNLM"/>
    </source>
</evidence>
<dbReference type="Proteomes" id="UP000735302">
    <property type="component" value="Unassembled WGS sequence"/>
</dbReference>
<comment type="caution">
    <text evidence="1">The sequence shown here is derived from an EMBL/GenBank/DDBJ whole genome shotgun (WGS) entry which is preliminary data.</text>
</comment>
<evidence type="ECO:0000313" key="1">
    <source>
        <dbReference type="EMBL" id="GFO21732.1"/>
    </source>
</evidence>
<protein>
    <recommendedName>
        <fullName evidence="3">Death domain-containing protein</fullName>
    </recommendedName>
</protein>
<keyword evidence="2" id="KW-1185">Reference proteome</keyword>
<dbReference type="InterPro" id="IPR011029">
    <property type="entry name" value="DEATH-like_dom_sf"/>
</dbReference>
<name>A0AAV4BQW5_9GAST</name>
<reference evidence="1 2" key="1">
    <citation type="journal article" date="2021" name="Elife">
        <title>Chloroplast acquisition without the gene transfer in kleptoplastic sea slugs, Plakobranchus ocellatus.</title>
        <authorList>
            <person name="Maeda T."/>
            <person name="Takahashi S."/>
            <person name="Yoshida T."/>
            <person name="Shimamura S."/>
            <person name="Takaki Y."/>
            <person name="Nagai Y."/>
            <person name="Toyoda A."/>
            <person name="Suzuki Y."/>
            <person name="Arimoto A."/>
            <person name="Ishii H."/>
            <person name="Satoh N."/>
            <person name="Nishiyama T."/>
            <person name="Hasebe M."/>
            <person name="Maruyama T."/>
            <person name="Minagawa J."/>
            <person name="Obokata J."/>
            <person name="Shigenobu S."/>
        </authorList>
    </citation>
    <scope>NUCLEOTIDE SEQUENCE [LARGE SCALE GENOMIC DNA]</scope>
</reference>
<dbReference type="AlphaFoldDB" id="A0AAV4BQW5"/>
<evidence type="ECO:0000313" key="2">
    <source>
        <dbReference type="Proteomes" id="UP000735302"/>
    </source>
</evidence>
<organism evidence="1 2">
    <name type="scientific">Plakobranchus ocellatus</name>
    <dbReference type="NCBI Taxonomy" id="259542"/>
    <lineage>
        <taxon>Eukaryota</taxon>
        <taxon>Metazoa</taxon>
        <taxon>Spiralia</taxon>
        <taxon>Lophotrochozoa</taxon>
        <taxon>Mollusca</taxon>
        <taxon>Gastropoda</taxon>
        <taxon>Heterobranchia</taxon>
        <taxon>Euthyneura</taxon>
        <taxon>Panpulmonata</taxon>
        <taxon>Sacoglossa</taxon>
        <taxon>Placobranchoidea</taxon>
        <taxon>Plakobranchidae</taxon>
        <taxon>Plakobranchus</taxon>
    </lineage>
</organism>
<accession>A0AAV4BQW5</accession>
<dbReference type="EMBL" id="BLXT01005284">
    <property type="protein sequence ID" value="GFO21732.1"/>
    <property type="molecule type" value="Genomic_DNA"/>
</dbReference>
<dbReference type="Gene3D" id="1.10.533.10">
    <property type="entry name" value="Death Domain, Fas"/>
    <property type="match status" value="1"/>
</dbReference>
<sequence>MADEATPRPTTRREPEVLSDASLTILANGVGRQDLKGLELAMFLNIPTTTIVNCINEVTHKFLTTEGTENERASVALKCVLLWKNMTKDTKTRERVKSLEKALREIGKPDIADSFMERHQNNMELSGEMFL</sequence>
<proteinExistence type="predicted"/>